<dbReference type="OrthoDB" id="9547406at2759"/>
<dbReference type="STRING" id="41875.K8F4H0"/>
<feature type="domain" description="JmjN" evidence="2">
    <location>
        <begin position="7"/>
        <end position="49"/>
    </location>
</feature>
<dbReference type="RefSeq" id="XP_007509268.1">
    <property type="nucleotide sequence ID" value="XM_007509206.1"/>
</dbReference>
<dbReference type="GO" id="GO:0005634">
    <property type="term" value="C:nucleus"/>
    <property type="evidence" value="ECO:0007669"/>
    <property type="project" value="TreeGrafter"/>
</dbReference>
<dbReference type="EMBL" id="FO082265">
    <property type="protein sequence ID" value="CCO19725.1"/>
    <property type="molecule type" value="Genomic_DNA"/>
</dbReference>
<dbReference type="GO" id="GO:0051864">
    <property type="term" value="F:histone H3K36 demethylase activity"/>
    <property type="evidence" value="ECO:0007669"/>
    <property type="project" value="TreeGrafter"/>
</dbReference>
<dbReference type="GO" id="GO:0010468">
    <property type="term" value="P:regulation of gene expression"/>
    <property type="evidence" value="ECO:0007669"/>
    <property type="project" value="TreeGrafter"/>
</dbReference>
<dbReference type="SMART" id="SM00558">
    <property type="entry name" value="JmjC"/>
    <property type="match status" value="1"/>
</dbReference>
<dbReference type="PANTHER" id="PTHR10694:SF7">
    <property type="entry name" value="[HISTONE H3]-TRIMETHYL-L-LYSINE(9) DEMETHYLASE"/>
    <property type="match status" value="1"/>
</dbReference>
<dbReference type="GeneID" id="19011993"/>
<dbReference type="KEGG" id="bpg:Bathy14g02600"/>
<dbReference type="GO" id="GO:0000785">
    <property type="term" value="C:chromatin"/>
    <property type="evidence" value="ECO:0007669"/>
    <property type="project" value="TreeGrafter"/>
</dbReference>
<proteinExistence type="predicted"/>
<gene>
    <name evidence="4" type="ordered locus">Bathy14g02600</name>
</gene>
<evidence type="ECO:0000313" key="4">
    <source>
        <dbReference type="EMBL" id="CCO19725.1"/>
    </source>
</evidence>
<name>K8F4H0_9CHLO</name>
<evidence type="ECO:0000259" key="3">
    <source>
        <dbReference type="PROSITE" id="PS51184"/>
    </source>
</evidence>
<dbReference type="Pfam" id="PF02375">
    <property type="entry name" value="JmjN"/>
    <property type="match status" value="1"/>
</dbReference>
<dbReference type="InterPro" id="IPR003349">
    <property type="entry name" value="JmjN"/>
</dbReference>
<dbReference type="PROSITE" id="PS51184">
    <property type="entry name" value="JMJC"/>
    <property type="match status" value="1"/>
</dbReference>
<dbReference type="AlphaFoldDB" id="K8F4H0"/>
<reference evidence="4 5" key="1">
    <citation type="submission" date="2011-10" db="EMBL/GenBank/DDBJ databases">
        <authorList>
            <person name="Genoscope - CEA"/>
        </authorList>
    </citation>
    <scope>NUCLEOTIDE SEQUENCE [LARGE SCALE GENOMIC DNA]</scope>
    <source>
        <strain evidence="4 5">RCC 1105</strain>
    </source>
</reference>
<evidence type="ECO:0000256" key="1">
    <source>
        <dbReference type="SAM" id="MobiDB-lite"/>
    </source>
</evidence>
<evidence type="ECO:0000259" key="2">
    <source>
        <dbReference type="PROSITE" id="PS51183"/>
    </source>
</evidence>
<dbReference type="Proteomes" id="UP000198341">
    <property type="component" value="Chromosome 14"/>
</dbReference>
<dbReference type="Pfam" id="PF02373">
    <property type="entry name" value="JmjC"/>
    <property type="match status" value="1"/>
</dbReference>
<dbReference type="PROSITE" id="PS51183">
    <property type="entry name" value="JMJN"/>
    <property type="match status" value="1"/>
</dbReference>
<dbReference type="GO" id="GO:0032454">
    <property type="term" value="F:histone H3K9 demethylase activity"/>
    <property type="evidence" value="ECO:0007669"/>
    <property type="project" value="TreeGrafter"/>
</dbReference>
<dbReference type="PANTHER" id="PTHR10694">
    <property type="entry name" value="LYSINE-SPECIFIC DEMETHYLASE"/>
    <property type="match status" value="1"/>
</dbReference>
<dbReference type="InterPro" id="IPR003347">
    <property type="entry name" value="JmjC_dom"/>
</dbReference>
<feature type="domain" description="JmjC" evidence="3">
    <location>
        <begin position="138"/>
        <end position="304"/>
    </location>
</feature>
<dbReference type="SUPFAM" id="SSF51197">
    <property type="entry name" value="Clavaminate synthase-like"/>
    <property type="match status" value="1"/>
</dbReference>
<keyword evidence="5" id="KW-1185">Reference proteome</keyword>
<evidence type="ECO:0000313" key="5">
    <source>
        <dbReference type="Proteomes" id="UP000198341"/>
    </source>
</evidence>
<dbReference type="eggNOG" id="KOG0958">
    <property type="taxonomic scope" value="Eukaryota"/>
</dbReference>
<protein>
    <submittedName>
        <fullName evidence="4">Unnamed protein product</fullName>
    </submittedName>
</protein>
<accession>K8F4H0</accession>
<feature type="region of interest" description="Disordered" evidence="1">
    <location>
        <begin position="326"/>
        <end position="352"/>
    </location>
</feature>
<sequence>MTKIKEAPVFYPTRKDMLGSFEKYIGKIESELAQHGIARIVPPRSWQPRQSGYKSLQFVSEQPIKQHVVGSKGFFRTVLVECKPTSIQKEFKVRAGAAENQPSQAALKDNSLLEREFWKNITTSPPVYCADIPGTLFDRNIKGWQMSDLNTILTRTLRKNGSNIPGVSSAYLYFGMWRSLFAWHTEDADLYSLNYLHFGAPKFWYSIAPCHRERFETLLRGRFPELSSSCPEFLRHKEFLVSPTILHQNGIPFYRSMQYPGEFIVTYPGSYHSGFNCGFNCAESTNFATRAWIPIGRRANICKCVSDSVRIDMSLFKFEDRKIPQQSEERKTRSGNLNYTTKKKKRKSISSNHSTKQCVSTIKLKKSILKGALKRVACSRKRLRYSKLLALLEQDLSLTPGSLKNMKDELIVIKDLYRC</sequence>
<dbReference type="Gene3D" id="2.60.120.650">
    <property type="entry name" value="Cupin"/>
    <property type="match status" value="1"/>
</dbReference>
<dbReference type="SMART" id="SM00545">
    <property type="entry name" value="JmjN"/>
    <property type="match status" value="1"/>
</dbReference>
<organism evidence="4 5">
    <name type="scientific">Bathycoccus prasinos</name>
    <dbReference type="NCBI Taxonomy" id="41875"/>
    <lineage>
        <taxon>Eukaryota</taxon>
        <taxon>Viridiplantae</taxon>
        <taxon>Chlorophyta</taxon>
        <taxon>Mamiellophyceae</taxon>
        <taxon>Mamiellales</taxon>
        <taxon>Bathycoccaceae</taxon>
        <taxon>Bathycoccus</taxon>
    </lineage>
</organism>